<gene>
    <name evidence="2" type="primary">MSV109</name>
</gene>
<protein>
    <submittedName>
        <fullName evidence="2">Uncharacterized protein</fullName>
    </submittedName>
</protein>
<dbReference type="EMBL" id="AF063866">
    <property type="protein sequence ID" value="AAC97655.1"/>
    <property type="molecule type" value="Genomic_DNA"/>
</dbReference>
<keyword evidence="3" id="KW-1185">Reference proteome</keyword>
<accession>Q9YVY2</accession>
<reference evidence="2 3" key="1">
    <citation type="journal article" date="1999" name="J. Virol.">
        <title>The genome of Melanoplus sanguinipes entomopoxvirus.</title>
        <authorList>
            <person name="Afonso C.L."/>
            <person name="Tulman E.R."/>
            <person name="Lu Z."/>
            <person name="Oma E."/>
            <person name="Kutish G.F."/>
            <person name="Rock D.L."/>
        </authorList>
    </citation>
    <scope>NUCLEOTIDE SEQUENCE [LARGE SCALE GENOMIC DNA]</scope>
    <source>
        <strain evidence="2">Tucson</strain>
    </source>
</reference>
<keyword evidence="1" id="KW-0472">Membrane</keyword>
<proteinExistence type="predicted"/>
<dbReference type="RefSeq" id="NP_048181.1">
    <property type="nucleotide sequence ID" value="NC_001993.1"/>
</dbReference>
<evidence type="ECO:0000313" key="3">
    <source>
        <dbReference type="Proteomes" id="UP000172353"/>
    </source>
</evidence>
<organismHost>
    <name type="scientific">Melanoplus sanguinipes</name>
    <name type="common">Migratory grasshopper</name>
    <dbReference type="NCBI Taxonomy" id="65742"/>
</organismHost>
<dbReference type="GeneID" id="1449918"/>
<sequence length="71" mass="8215">MIIDLLSYSIKTLVILSLLLIVKCFIVSILHSSFVYSSTHLLISQTLKLTNITNINIYHIINKYKTLYFHS</sequence>
<dbReference type="KEGG" id="vg:1449918"/>
<dbReference type="Proteomes" id="UP000172353">
    <property type="component" value="Segment"/>
</dbReference>
<keyword evidence="1" id="KW-0812">Transmembrane</keyword>
<name>Q9YVY2_MSEPV</name>
<feature type="transmembrane region" description="Helical" evidence="1">
    <location>
        <begin position="12"/>
        <end position="36"/>
    </location>
</feature>
<organism evidence="2 3">
    <name type="scientific">Melanoplus sanguinipes entomopoxvirus</name>
    <name type="common">MsEPV</name>
    <dbReference type="NCBI Taxonomy" id="83191"/>
    <lineage>
        <taxon>Viruses</taxon>
        <taxon>Varidnaviria</taxon>
        <taxon>Bamfordvirae</taxon>
        <taxon>Nucleocytoviricota</taxon>
        <taxon>Pokkesviricetes</taxon>
        <taxon>Chitovirales</taxon>
        <taxon>Poxviridae</taxon>
        <taxon>Entomopoxvirinae</taxon>
        <taxon>Deltaentomopoxvirus</taxon>
        <taxon>Deltaentomopoxvirus msanguinipes</taxon>
    </lineage>
</organism>
<keyword evidence="1" id="KW-1133">Transmembrane helix</keyword>
<dbReference type="PIR" id="T28271">
    <property type="entry name" value="T28271"/>
</dbReference>
<evidence type="ECO:0000313" key="2">
    <source>
        <dbReference type="EMBL" id="AAC97655.1"/>
    </source>
</evidence>
<evidence type="ECO:0000256" key="1">
    <source>
        <dbReference type="SAM" id="Phobius"/>
    </source>
</evidence>